<feature type="compositionally biased region" description="Polar residues" evidence="1">
    <location>
        <begin position="38"/>
        <end position="47"/>
    </location>
</feature>
<feature type="compositionally biased region" description="Basic and acidic residues" evidence="1">
    <location>
        <begin position="49"/>
        <end position="68"/>
    </location>
</feature>
<evidence type="ECO:0000313" key="3">
    <source>
        <dbReference type="Proteomes" id="UP001234178"/>
    </source>
</evidence>
<reference evidence="2 3" key="1">
    <citation type="journal article" date="2023" name="Nucleic Acids Res.">
        <title>The hologenome of Daphnia magna reveals possible DNA methylation and microbiome-mediated evolution of the host genome.</title>
        <authorList>
            <person name="Chaturvedi A."/>
            <person name="Li X."/>
            <person name="Dhandapani V."/>
            <person name="Marshall H."/>
            <person name="Kissane S."/>
            <person name="Cuenca-Cambronero M."/>
            <person name="Asole G."/>
            <person name="Calvet F."/>
            <person name="Ruiz-Romero M."/>
            <person name="Marangio P."/>
            <person name="Guigo R."/>
            <person name="Rago D."/>
            <person name="Mirbahai L."/>
            <person name="Eastwood N."/>
            <person name="Colbourne J.K."/>
            <person name="Zhou J."/>
            <person name="Mallon E."/>
            <person name="Orsini L."/>
        </authorList>
    </citation>
    <scope>NUCLEOTIDE SEQUENCE [LARGE SCALE GENOMIC DNA]</scope>
    <source>
        <strain evidence="2">LRV0_1</strain>
    </source>
</reference>
<feature type="region of interest" description="Disordered" evidence="1">
    <location>
        <begin position="91"/>
        <end position="146"/>
    </location>
</feature>
<keyword evidence="3" id="KW-1185">Reference proteome</keyword>
<dbReference type="Proteomes" id="UP001234178">
    <property type="component" value="Unassembled WGS sequence"/>
</dbReference>
<proteinExistence type="predicted"/>
<gene>
    <name evidence="2" type="ORF">OUZ56_024530</name>
</gene>
<evidence type="ECO:0000313" key="2">
    <source>
        <dbReference type="EMBL" id="KAK4031023.1"/>
    </source>
</evidence>
<feature type="region of interest" description="Disordered" evidence="1">
    <location>
        <begin position="1"/>
        <end position="20"/>
    </location>
</feature>
<feature type="region of interest" description="Disordered" evidence="1">
    <location>
        <begin position="33"/>
        <end position="75"/>
    </location>
</feature>
<feature type="region of interest" description="Disordered" evidence="1">
    <location>
        <begin position="163"/>
        <end position="189"/>
    </location>
</feature>
<evidence type="ECO:0000256" key="1">
    <source>
        <dbReference type="SAM" id="MobiDB-lite"/>
    </source>
</evidence>
<sequence length="189" mass="20992">MSVASVEPAPSGMASGSNYVLESTTRRTAWILRFASKTAPQTPTSEDSNQDRRRKTDNGRTSKSRGTDEVSYLFIGSSKKKPFPRRFRILQEGGNPTIRRKLPHPTRGDARDKGKVESLRREIEPPSCFRSTSSRQTNHPRSKVSLKHAGVKTTIGQENVFGSLKDANRPNQSGTPACANGYLHRHSEK</sequence>
<feature type="compositionally biased region" description="Basic and acidic residues" evidence="1">
    <location>
        <begin position="106"/>
        <end position="124"/>
    </location>
</feature>
<accession>A0ABR0B0V6</accession>
<organism evidence="2 3">
    <name type="scientific">Daphnia magna</name>
    <dbReference type="NCBI Taxonomy" id="35525"/>
    <lineage>
        <taxon>Eukaryota</taxon>
        <taxon>Metazoa</taxon>
        <taxon>Ecdysozoa</taxon>
        <taxon>Arthropoda</taxon>
        <taxon>Crustacea</taxon>
        <taxon>Branchiopoda</taxon>
        <taxon>Diplostraca</taxon>
        <taxon>Cladocera</taxon>
        <taxon>Anomopoda</taxon>
        <taxon>Daphniidae</taxon>
        <taxon>Daphnia</taxon>
    </lineage>
</organism>
<name>A0ABR0B0V6_9CRUS</name>
<comment type="caution">
    <text evidence="2">The sequence shown here is derived from an EMBL/GenBank/DDBJ whole genome shotgun (WGS) entry which is preliminary data.</text>
</comment>
<dbReference type="EMBL" id="JAOYFB010000039">
    <property type="protein sequence ID" value="KAK4031023.1"/>
    <property type="molecule type" value="Genomic_DNA"/>
</dbReference>
<protein>
    <submittedName>
        <fullName evidence="2">Uncharacterized protein</fullName>
    </submittedName>
</protein>